<evidence type="ECO:0000256" key="2">
    <source>
        <dbReference type="SAM" id="MobiDB-lite"/>
    </source>
</evidence>
<keyword evidence="6" id="KW-1185">Reference proteome</keyword>
<accession>A0ABZ2L0E3</accession>
<feature type="region of interest" description="Disordered" evidence="2">
    <location>
        <begin position="458"/>
        <end position="477"/>
    </location>
</feature>
<dbReference type="EMBL" id="CP089983">
    <property type="protein sequence ID" value="WXB03790.1"/>
    <property type="molecule type" value="Genomic_DNA"/>
</dbReference>
<evidence type="ECO:0000256" key="1">
    <source>
        <dbReference type="ARBA" id="ARBA00022729"/>
    </source>
</evidence>
<organism evidence="5 6">
    <name type="scientific">Pendulispora rubella</name>
    <dbReference type="NCBI Taxonomy" id="2741070"/>
    <lineage>
        <taxon>Bacteria</taxon>
        <taxon>Pseudomonadati</taxon>
        <taxon>Myxococcota</taxon>
        <taxon>Myxococcia</taxon>
        <taxon>Myxococcales</taxon>
        <taxon>Sorangiineae</taxon>
        <taxon>Pendulisporaceae</taxon>
        <taxon>Pendulispora</taxon>
    </lineage>
</organism>
<feature type="chain" id="PRO_5047471814" evidence="3">
    <location>
        <begin position="24"/>
        <end position="477"/>
    </location>
</feature>
<dbReference type="PANTHER" id="PTHR43208">
    <property type="entry name" value="ABC TRANSPORTER SUBSTRATE-BINDING PROTEIN"/>
    <property type="match status" value="1"/>
</dbReference>
<dbReference type="InterPro" id="IPR003760">
    <property type="entry name" value="PnrA-like"/>
</dbReference>
<feature type="domain" description="ABC transporter substrate-binding protein PnrA-like" evidence="4">
    <location>
        <begin position="88"/>
        <end position="376"/>
    </location>
</feature>
<feature type="signal peptide" evidence="3">
    <location>
        <begin position="1"/>
        <end position="23"/>
    </location>
</feature>
<name>A0ABZ2L0E3_9BACT</name>
<dbReference type="SUPFAM" id="SSF53822">
    <property type="entry name" value="Periplasmic binding protein-like I"/>
    <property type="match status" value="1"/>
</dbReference>
<dbReference type="Gene3D" id="3.40.50.2300">
    <property type="match status" value="2"/>
</dbReference>
<evidence type="ECO:0000259" key="4">
    <source>
        <dbReference type="Pfam" id="PF02608"/>
    </source>
</evidence>
<keyword evidence="1 3" id="KW-0732">Signal</keyword>
<dbReference type="PANTHER" id="PTHR43208:SF1">
    <property type="entry name" value="ABC TRANSPORTER SUBSTRATE-BINDING PROTEIN"/>
    <property type="match status" value="1"/>
</dbReference>
<dbReference type="RefSeq" id="WP_394833425.1">
    <property type="nucleotide sequence ID" value="NZ_CP089983.1"/>
</dbReference>
<protein>
    <submittedName>
        <fullName evidence="5">BMP family ABC transporter substrate-binding protein</fullName>
    </submittedName>
</protein>
<evidence type="ECO:0000313" key="6">
    <source>
        <dbReference type="Proteomes" id="UP001374803"/>
    </source>
</evidence>
<dbReference type="Proteomes" id="UP001374803">
    <property type="component" value="Chromosome"/>
</dbReference>
<dbReference type="InterPro" id="IPR052910">
    <property type="entry name" value="ABC-Purine-Binding"/>
</dbReference>
<dbReference type="Pfam" id="PF02608">
    <property type="entry name" value="Bmp"/>
    <property type="match status" value="1"/>
</dbReference>
<evidence type="ECO:0000256" key="3">
    <source>
        <dbReference type="SAM" id="SignalP"/>
    </source>
</evidence>
<dbReference type="InterPro" id="IPR028082">
    <property type="entry name" value="Peripla_BP_I"/>
</dbReference>
<proteinExistence type="predicted"/>
<sequence length="477" mass="51840">MRVGWHVARAGLVILLGSTMLNAGGCSLVVEKEIEGKGIGSLCTANGDCHAGVCEQGLCSAKCTGDGDCPSPTKCVQKTGYCSTPLRAGFMYVGVLEDQGWSYIQDQGRKAAEQALPYLSTDFTLSVVTDDQVNSAARTMIAKGANVIVQTSQGGTAPMAKLAQDFPAVTFLQLYNKTVTPPNLGSYWVKLQQSWYIAGYVAAKKSKTGRVAWIGGYVSPQGVVRANGFIRGAKRANPNIKVDIRWVGFWFDPGSPVNGKYRETVLTEQALDAGADIVIGNIDNERPYDVVKQRHAKNPDVWSIETNNRASCERYKESCLGVAWIDWAPIYIDQLDQIHRKTWQPGYVHRGMAEDLNQSPVGFTPSSDNLGDVDIKLEIGKMSTDFAKDPEAPLRGPYNISGAQREPVGEGEIIGEDELLKMCWFPEGAVEKSVPDDPTSADRAATVPIGDKTFLKKELLSPENQGLADPPDCRKNL</sequence>
<reference evidence="5" key="1">
    <citation type="submission" date="2021-12" db="EMBL/GenBank/DDBJ databases">
        <title>Discovery of the Pendulisporaceae a myxobacterial family with distinct sporulation behavior and unique specialized metabolism.</title>
        <authorList>
            <person name="Garcia R."/>
            <person name="Popoff A."/>
            <person name="Bader C.D."/>
            <person name="Loehr J."/>
            <person name="Walesch S."/>
            <person name="Walt C."/>
            <person name="Boldt J."/>
            <person name="Bunk B."/>
            <person name="Haeckl F.J.F.P.J."/>
            <person name="Gunesch A.P."/>
            <person name="Birkelbach J."/>
            <person name="Nuebel U."/>
            <person name="Pietschmann T."/>
            <person name="Bach T."/>
            <person name="Mueller R."/>
        </authorList>
    </citation>
    <scope>NUCLEOTIDE SEQUENCE</scope>
    <source>
        <strain evidence="5">MSr11367</strain>
    </source>
</reference>
<gene>
    <name evidence="5" type="ORF">LVJ94_43660</name>
</gene>
<evidence type="ECO:0000313" key="5">
    <source>
        <dbReference type="EMBL" id="WXB03790.1"/>
    </source>
</evidence>